<dbReference type="SUPFAM" id="SSF160350">
    <property type="entry name" value="Rnp2-like"/>
    <property type="match status" value="1"/>
</dbReference>
<sequence>MKFRNRYMVMEIFLDPNNDIGKEDPIIVTSYNVTKAVKDSILLNFGECGLATTMGSFSVTYVNPITKLCIMRVSRETFQNVWAAITMVRIIGNCPVTFNLLDSTGSLKVLKSTALKCDEGKFEQYKQLVGDNKLTAETTQKMQNSFEKIKFLN</sequence>
<dbReference type="EMBL" id="JADFTS010000003">
    <property type="protein sequence ID" value="KAF9615810.1"/>
    <property type="molecule type" value="Genomic_DNA"/>
</dbReference>
<keyword evidence="4" id="KW-1185">Reference proteome</keyword>
<evidence type="ECO:0000256" key="1">
    <source>
        <dbReference type="ARBA" id="ARBA00010800"/>
    </source>
</evidence>
<proteinExistence type="inferred from homology"/>
<name>A0A835ID52_9MAGN</name>
<evidence type="ECO:0000256" key="2">
    <source>
        <dbReference type="ARBA" id="ARBA00022694"/>
    </source>
</evidence>
<dbReference type="Pfam" id="PF01900">
    <property type="entry name" value="RNase_P_Rpp14"/>
    <property type="match status" value="1"/>
</dbReference>
<dbReference type="OrthoDB" id="24745at2759"/>
<dbReference type="GO" id="GO:0005730">
    <property type="term" value="C:nucleolus"/>
    <property type="evidence" value="ECO:0007669"/>
    <property type="project" value="TreeGrafter"/>
</dbReference>
<comment type="similarity">
    <text evidence="1">Belongs to the eukaryotic/archaeal RNase P protein component 2 family.</text>
</comment>
<evidence type="ECO:0000313" key="4">
    <source>
        <dbReference type="Proteomes" id="UP000631114"/>
    </source>
</evidence>
<dbReference type="InterPro" id="IPR002759">
    <property type="entry name" value="Pop5/Rpp14/Rnp2-like"/>
</dbReference>
<evidence type="ECO:0000313" key="3">
    <source>
        <dbReference type="EMBL" id="KAF9615810.1"/>
    </source>
</evidence>
<dbReference type="GO" id="GO:0000172">
    <property type="term" value="C:ribonuclease MRP complex"/>
    <property type="evidence" value="ECO:0007669"/>
    <property type="project" value="TreeGrafter"/>
</dbReference>
<dbReference type="InterPro" id="IPR038085">
    <property type="entry name" value="Rnp2-like_sf"/>
</dbReference>
<dbReference type="GO" id="GO:0033204">
    <property type="term" value="F:ribonuclease P RNA binding"/>
    <property type="evidence" value="ECO:0007669"/>
    <property type="project" value="TreeGrafter"/>
</dbReference>
<dbReference type="PANTHER" id="PTHR15441:SF2">
    <property type="entry name" value="RIBONUCLEASE P_MRP PROTEIN SUBUNIT POP5"/>
    <property type="match status" value="1"/>
</dbReference>
<dbReference type="AlphaFoldDB" id="A0A835ID52"/>
<comment type="caution">
    <text evidence="3">The sequence shown here is derived from an EMBL/GenBank/DDBJ whole genome shotgun (WGS) entry which is preliminary data.</text>
</comment>
<dbReference type="PANTHER" id="PTHR15441">
    <property type="entry name" value="RIBONUCLEASE P PROTEIN SUBUNIT P14"/>
    <property type="match status" value="1"/>
</dbReference>
<accession>A0A835ID52</accession>
<dbReference type="GO" id="GO:0001682">
    <property type="term" value="P:tRNA 5'-leader removal"/>
    <property type="evidence" value="ECO:0007669"/>
    <property type="project" value="InterPro"/>
</dbReference>
<dbReference type="Proteomes" id="UP000631114">
    <property type="component" value="Unassembled WGS sequence"/>
</dbReference>
<dbReference type="FunFam" id="3.30.70.3250:FF:000003">
    <property type="entry name" value="Ribonuclease P/MRP protein subunit POP5"/>
    <property type="match status" value="1"/>
</dbReference>
<dbReference type="GO" id="GO:0030681">
    <property type="term" value="C:multimeric ribonuclease P complex"/>
    <property type="evidence" value="ECO:0007669"/>
    <property type="project" value="TreeGrafter"/>
</dbReference>
<gene>
    <name evidence="3" type="ORF">IFM89_026490</name>
</gene>
<organism evidence="3 4">
    <name type="scientific">Coptis chinensis</name>
    <dbReference type="NCBI Taxonomy" id="261450"/>
    <lineage>
        <taxon>Eukaryota</taxon>
        <taxon>Viridiplantae</taxon>
        <taxon>Streptophyta</taxon>
        <taxon>Embryophyta</taxon>
        <taxon>Tracheophyta</taxon>
        <taxon>Spermatophyta</taxon>
        <taxon>Magnoliopsida</taxon>
        <taxon>Ranunculales</taxon>
        <taxon>Ranunculaceae</taxon>
        <taxon>Coptidoideae</taxon>
        <taxon>Coptis</taxon>
    </lineage>
</organism>
<reference evidence="3 4" key="1">
    <citation type="submission" date="2020-10" db="EMBL/GenBank/DDBJ databases">
        <title>The Coptis chinensis genome and diversification of protoberbering-type alkaloids.</title>
        <authorList>
            <person name="Wang B."/>
            <person name="Shu S."/>
            <person name="Song C."/>
            <person name="Liu Y."/>
        </authorList>
    </citation>
    <scope>NUCLEOTIDE SEQUENCE [LARGE SCALE GENOMIC DNA]</scope>
    <source>
        <strain evidence="3">HL-2020</strain>
        <tissue evidence="3">Leaf</tissue>
    </source>
</reference>
<keyword evidence="2" id="KW-0819">tRNA processing</keyword>
<protein>
    <submittedName>
        <fullName evidence="3">Uncharacterized protein</fullName>
    </submittedName>
</protein>
<dbReference type="Gene3D" id="3.30.70.3250">
    <property type="entry name" value="Ribonuclease P, Pop5 subunit"/>
    <property type="match status" value="1"/>
</dbReference>